<organism evidence="2 3">
    <name type="scientific">Persephonella marina (strain DSM 14350 / EX-H1)</name>
    <dbReference type="NCBI Taxonomy" id="123214"/>
    <lineage>
        <taxon>Bacteria</taxon>
        <taxon>Pseudomonadati</taxon>
        <taxon>Aquificota</taxon>
        <taxon>Aquificia</taxon>
        <taxon>Aquificales</taxon>
        <taxon>Hydrogenothermaceae</taxon>
        <taxon>Persephonella</taxon>
    </lineage>
</organism>
<protein>
    <submittedName>
        <fullName evidence="2">Uncharacterized protein</fullName>
    </submittedName>
</protein>
<dbReference type="PaxDb" id="123214-PERMA_1033"/>
<reference evidence="2 3" key="1">
    <citation type="journal article" date="2009" name="J. Bacteriol.">
        <title>Complete and draft genome sequences of six members of the Aquificales.</title>
        <authorList>
            <person name="Reysenbach A.L."/>
            <person name="Hamamura N."/>
            <person name="Podar M."/>
            <person name="Griffiths E."/>
            <person name="Ferreira S."/>
            <person name="Hochstein R."/>
            <person name="Heidelberg J."/>
            <person name="Johnson J."/>
            <person name="Mead D."/>
            <person name="Pohorille A."/>
            <person name="Sarmiento M."/>
            <person name="Schweighofer K."/>
            <person name="Seshadri R."/>
            <person name="Voytek M.A."/>
        </authorList>
    </citation>
    <scope>NUCLEOTIDE SEQUENCE [LARGE SCALE GENOMIC DNA]</scope>
    <source>
        <strain evidence="3">DSM 14350 / EX-H1</strain>
    </source>
</reference>
<evidence type="ECO:0000313" key="3">
    <source>
        <dbReference type="Proteomes" id="UP000001366"/>
    </source>
</evidence>
<accession>C0QQ73</accession>
<proteinExistence type="predicted"/>
<dbReference type="EMBL" id="CP001230">
    <property type="protein sequence ID" value="ACO04601.1"/>
    <property type="molecule type" value="Genomic_DNA"/>
</dbReference>
<dbReference type="RefSeq" id="WP_012676838.1">
    <property type="nucleotide sequence ID" value="NC_012440.1"/>
</dbReference>
<keyword evidence="1" id="KW-0732">Signal</keyword>
<feature type="chain" id="PRO_5002902489" evidence="1">
    <location>
        <begin position="20"/>
        <end position="136"/>
    </location>
</feature>
<evidence type="ECO:0000313" key="2">
    <source>
        <dbReference type="EMBL" id="ACO04601.1"/>
    </source>
</evidence>
<sequence length="136" mass="14321">MRKLLTLVMAGLILGSASAYELKKVSDAELDSIYAQGLVLNSQLFSNPIFTGTIGGNLYSMSIGDIQIEGGLQMNLDSSLMLSGNAQQNAFIPINVVDSAVNIPINIVVIMGDNNGTVDINNILKSISKANITGGF</sequence>
<dbReference type="KEGG" id="pmx:PERMA_1033"/>
<dbReference type="HOGENOM" id="CLU_1873471_0_0_0"/>
<feature type="signal peptide" evidence="1">
    <location>
        <begin position="1"/>
        <end position="19"/>
    </location>
</feature>
<evidence type="ECO:0000256" key="1">
    <source>
        <dbReference type="SAM" id="SignalP"/>
    </source>
</evidence>
<gene>
    <name evidence="2" type="ordered locus">PERMA_1033</name>
</gene>
<dbReference type="Proteomes" id="UP000001366">
    <property type="component" value="Chromosome"/>
</dbReference>
<keyword evidence="3" id="KW-1185">Reference proteome</keyword>
<name>C0QQ73_PERMH</name>
<dbReference type="AlphaFoldDB" id="C0QQ73"/>
<dbReference type="OrthoDB" id="16064at2"/>